<feature type="region of interest" description="Disordered" evidence="1">
    <location>
        <begin position="72"/>
        <end position="92"/>
    </location>
</feature>
<dbReference type="STRING" id="69293.ENSGACP00000005090"/>
<protein>
    <submittedName>
        <fullName evidence="2">Uncharacterized protein</fullName>
    </submittedName>
</protein>
<sequence length="92" mass="10641">MRSDEVFHMDPLEPADTPPPPTRSEAPLSSVSPPVPSHRRLHTEPPRKTHTHRQQEILRGLAQLRQGLLQKQRELETELNPLSKRHGNEHRK</sequence>
<feature type="compositionally biased region" description="Basic and acidic residues" evidence="1">
    <location>
        <begin position="1"/>
        <end position="11"/>
    </location>
</feature>
<dbReference type="Ensembl" id="ENSGACT00000005105.1">
    <property type="protein sequence ID" value="ENSGACP00000005090.1"/>
    <property type="gene ID" value="ENSGACG00000003880.1"/>
</dbReference>
<proteinExistence type="predicted"/>
<evidence type="ECO:0000256" key="1">
    <source>
        <dbReference type="SAM" id="MobiDB-lite"/>
    </source>
</evidence>
<accession>G3NID0</accession>
<organism evidence="2">
    <name type="scientific">Gasterosteus aculeatus</name>
    <name type="common">Three-spined stickleback</name>
    <dbReference type="NCBI Taxonomy" id="69293"/>
    <lineage>
        <taxon>Eukaryota</taxon>
        <taxon>Metazoa</taxon>
        <taxon>Chordata</taxon>
        <taxon>Craniata</taxon>
        <taxon>Vertebrata</taxon>
        <taxon>Euteleostomi</taxon>
        <taxon>Actinopterygii</taxon>
        <taxon>Neopterygii</taxon>
        <taxon>Teleostei</taxon>
        <taxon>Neoteleostei</taxon>
        <taxon>Acanthomorphata</taxon>
        <taxon>Eupercaria</taxon>
        <taxon>Perciformes</taxon>
        <taxon>Cottioidei</taxon>
        <taxon>Gasterosteales</taxon>
        <taxon>Gasterosteidae</taxon>
        <taxon>Gasterosteus</taxon>
    </lineage>
</organism>
<name>G3NID0_GASAC</name>
<feature type="compositionally biased region" description="Basic residues" evidence="1">
    <location>
        <begin position="83"/>
        <end position="92"/>
    </location>
</feature>
<dbReference type="Bgee" id="ENSGACG00000003880">
    <property type="expression patterns" value="Expressed in mesonephros and 4 other cell types or tissues"/>
</dbReference>
<evidence type="ECO:0000313" key="2">
    <source>
        <dbReference type="Ensembl" id="ENSGACP00000005090.1"/>
    </source>
</evidence>
<dbReference type="AlphaFoldDB" id="G3NID0"/>
<feature type="region of interest" description="Disordered" evidence="1">
    <location>
        <begin position="1"/>
        <end position="54"/>
    </location>
</feature>
<reference evidence="2" key="1">
    <citation type="submission" date="2006-01" db="EMBL/GenBank/DDBJ databases">
        <authorList>
            <person name="Lindblad-Toh K."/>
            <person name="Mauceli E."/>
            <person name="Grabherr M."/>
            <person name="Chang J.L."/>
            <person name="Lander E.S."/>
        </authorList>
    </citation>
    <scope>NUCLEOTIDE SEQUENCE [LARGE SCALE GENOMIC DNA]</scope>
</reference>
<reference evidence="2" key="2">
    <citation type="submission" date="2024-04" db="UniProtKB">
        <authorList>
            <consortium name="Ensembl"/>
        </authorList>
    </citation>
    <scope>IDENTIFICATION</scope>
</reference>
<dbReference type="InParanoid" id="G3NID0"/>